<reference evidence="1 2" key="1">
    <citation type="submission" date="2014-08" db="EMBL/GenBank/DDBJ databases">
        <title>Clostridium innocuum, an unnegligible vancomycin-resistant pathogen causing extra-intestinal infections.</title>
        <authorList>
            <person name="Feng Y."/>
            <person name="Chiu C.-H."/>
        </authorList>
    </citation>
    <scope>NUCLEOTIDE SEQUENCE [LARGE SCALE GENOMIC DNA]</scope>
    <source>
        <strain evidence="1 2">AN88</strain>
    </source>
</reference>
<name>A0A099HZ48_CLOIN</name>
<evidence type="ECO:0000313" key="1">
    <source>
        <dbReference type="EMBL" id="KGJ51029.1"/>
    </source>
</evidence>
<accession>A0A099HZ48</accession>
<proteinExistence type="predicted"/>
<organism evidence="1 2">
    <name type="scientific">Clostridium innocuum</name>
    <dbReference type="NCBI Taxonomy" id="1522"/>
    <lineage>
        <taxon>Bacteria</taxon>
        <taxon>Bacillati</taxon>
        <taxon>Bacillota</taxon>
        <taxon>Clostridia</taxon>
        <taxon>Eubacteriales</taxon>
        <taxon>Clostridiaceae</taxon>
        <taxon>Clostridium</taxon>
    </lineage>
</organism>
<sequence>MDTGFSARSVQDYLNLLEEHPNKEKKESQSSKYEDIQNSMNDVLKLPVKITDKQISIKIKNECDLARILELLGIETP</sequence>
<dbReference type="AlphaFoldDB" id="A0A099HZ48"/>
<protein>
    <submittedName>
        <fullName evidence="1">Sporulation protein SpoOM</fullName>
    </submittedName>
</protein>
<gene>
    <name evidence="1" type="ORF">CIAN88_22995</name>
</gene>
<dbReference type="EMBL" id="JQIF01000177">
    <property type="protein sequence ID" value="KGJ51029.1"/>
    <property type="molecule type" value="Genomic_DNA"/>
</dbReference>
<comment type="caution">
    <text evidence="1">The sequence shown here is derived from an EMBL/GenBank/DDBJ whole genome shotgun (WGS) entry which is preliminary data.</text>
</comment>
<evidence type="ECO:0000313" key="2">
    <source>
        <dbReference type="Proteomes" id="UP000030008"/>
    </source>
</evidence>
<dbReference type="Proteomes" id="UP000030008">
    <property type="component" value="Unassembled WGS sequence"/>
</dbReference>
<feature type="non-terminal residue" evidence="1">
    <location>
        <position position="1"/>
    </location>
</feature>